<evidence type="ECO:0000313" key="4">
    <source>
        <dbReference type="Proteomes" id="UP000824049"/>
    </source>
</evidence>
<evidence type="ECO:0000256" key="1">
    <source>
        <dbReference type="SAM" id="MobiDB-lite"/>
    </source>
</evidence>
<reference evidence="3" key="2">
    <citation type="submission" date="2021-04" db="EMBL/GenBank/DDBJ databases">
        <authorList>
            <person name="Gilroy R."/>
        </authorList>
    </citation>
    <scope>NUCLEOTIDE SEQUENCE</scope>
    <source>
        <strain evidence="3">CHK179-28034</strain>
    </source>
</reference>
<dbReference type="SMART" id="SM00470">
    <property type="entry name" value="ParB"/>
    <property type="match status" value="1"/>
</dbReference>
<accession>A0A9D2J7C3</accession>
<organism evidence="3 4">
    <name type="scientific">Candidatus Anaerobutyricum stercoris</name>
    <dbReference type="NCBI Taxonomy" id="2838457"/>
    <lineage>
        <taxon>Bacteria</taxon>
        <taxon>Bacillati</taxon>
        <taxon>Bacillota</taxon>
        <taxon>Clostridia</taxon>
        <taxon>Lachnospirales</taxon>
        <taxon>Lachnospiraceae</taxon>
        <taxon>Anaerobutyricum</taxon>
    </lineage>
</organism>
<dbReference type="PANTHER" id="PTHR33375:SF1">
    <property type="entry name" value="CHROMOSOME-PARTITIONING PROTEIN PARB-RELATED"/>
    <property type="match status" value="1"/>
</dbReference>
<dbReference type="GO" id="GO:0007059">
    <property type="term" value="P:chromosome segregation"/>
    <property type="evidence" value="ECO:0007669"/>
    <property type="project" value="TreeGrafter"/>
</dbReference>
<proteinExistence type="predicted"/>
<dbReference type="Proteomes" id="UP000824049">
    <property type="component" value="Unassembled WGS sequence"/>
</dbReference>
<dbReference type="Pfam" id="PF02195">
    <property type="entry name" value="ParB_N"/>
    <property type="match status" value="1"/>
</dbReference>
<feature type="region of interest" description="Disordered" evidence="1">
    <location>
        <begin position="316"/>
        <end position="380"/>
    </location>
</feature>
<dbReference type="PANTHER" id="PTHR33375">
    <property type="entry name" value="CHROMOSOME-PARTITIONING PROTEIN PARB-RELATED"/>
    <property type="match status" value="1"/>
</dbReference>
<sequence>MAKLTNVFGKDNKEEIKKRDTHPKRITKWIHYSKLKSNPHQYCDATPEEIEALADMIEADGEVLQDLLIRKVDADEYEIIGGHKRREACKFLVERRNRPEFAMLPCIVKDISDVRARFQVYSSNTHHEKTPYEIMHELEEMEYLLTNYPEEFPDLQTGRMVERLAKQMNMKRATVGEYQSIAKNLTDEAMEEFKQGRLDKSAAVTISRMPEDAQREVIEKGLTKDVDIKKFKEENLEPDAVLIRVSYHILDISDYDNANIDRKDLAKYLKENFGQTFYGTVQGQVAIQCNKKHITISGKKVTWERFVQLINKHCPKMTSQEPEPKEGVPEPIPTTERWEQKKESFKGASENTENAAKELERSEEIPAQSEIKSEPSEPTATIIEMPKEPETEKKPVPWQVSRKKYMETLTEKEMAQYLSNNLSGVTLKTPQELEKWLLEKVDGEGQAIAI</sequence>
<dbReference type="Gene3D" id="1.10.10.2830">
    <property type="match status" value="1"/>
</dbReference>
<gene>
    <name evidence="3" type="ORF">H9968_05305</name>
</gene>
<name>A0A9D2J7C3_9FIRM</name>
<protein>
    <submittedName>
        <fullName evidence="3">ParB/RepB/Spo0J family partition protein</fullName>
    </submittedName>
</protein>
<evidence type="ECO:0000259" key="2">
    <source>
        <dbReference type="SMART" id="SM00470"/>
    </source>
</evidence>
<dbReference type="AlphaFoldDB" id="A0A9D2J7C3"/>
<dbReference type="SUPFAM" id="SSF110849">
    <property type="entry name" value="ParB/Sulfiredoxin"/>
    <property type="match status" value="1"/>
</dbReference>
<feature type="compositionally biased region" description="Basic and acidic residues" evidence="1">
    <location>
        <begin position="336"/>
        <end position="345"/>
    </location>
</feature>
<dbReference type="EMBL" id="DXBR01000049">
    <property type="protein sequence ID" value="HIZ39336.1"/>
    <property type="molecule type" value="Genomic_DNA"/>
</dbReference>
<dbReference type="InterPro" id="IPR050336">
    <property type="entry name" value="Chromosome_partition/occlusion"/>
</dbReference>
<dbReference type="Gene3D" id="3.90.1530.10">
    <property type="entry name" value="Conserved hypothetical protein from pyrococcus furiosus pfu- 392566-001, ParB domain"/>
    <property type="match status" value="1"/>
</dbReference>
<comment type="caution">
    <text evidence="3">The sequence shown here is derived from an EMBL/GenBank/DDBJ whole genome shotgun (WGS) entry which is preliminary data.</text>
</comment>
<reference evidence="3" key="1">
    <citation type="journal article" date="2021" name="PeerJ">
        <title>Extensive microbial diversity within the chicken gut microbiome revealed by metagenomics and culture.</title>
        <authorList>
            <person name="Gilroy R."/>
            <person name="Ravi A."/>
            <person name="Getino M."/>
            <person name="Pursley I."/>
            <person name="Horton D.L."/>
            <person name="Alikhan N.F."/>
            <person name="Baker D."/>
            <person name="Gharbi K."/>
            <person name="Hall N."/>
            <person name="Watson M."/>
            <person name="Adriaenssens E.M."/>
            <person name="Foster-Nyarko E."/>
            <person name="Jarju S."/>
            <person name="Secka A."/>
            <person name="Antonio M."/>
            <person name="Oren A."/>
            <person name="Chaudhuri R.R."/>
            <person name="La Ragione R."/>
            <person name="Hildebrand F."/>
            <person name="Pallen M.J."/>
        </authorList>
    </citation>
    <scope>NUCLEOTIDE SEQUENCE</scope>
    <source>
        <strain evidence="3">CHK179-28034</strain>
    </source>
</reference>
<feature type="domain" description="ParB-like N-terminal" evidence="2">
    <location>
        <begin position="28"/>
        <end position="124"/>
    </location>
</feature>
<dbReference type="InterPro" id="IPR003115">
    <property type="entry name" value="ParB_N"/>
</dbReference>
<feature type="compositionally biased region" description="Basic and acidic residues" evidence="1">
    <location>
        <begin position="355"/>
        <end position="364"/>
    </location>
</feature>
<evidence type="ECO:0000313" key="3">
    <source>
        <dbReference type="EMBL" id="HIZ39336.1"/>
    </source>
</evidence>
<dbReference type="GO" id="GO:0005694">
    <property type="term" value="C:chromosome"/>
    <property type="evidence" value="ECO:0007669"/>
    <property type="project" value="TreeGrafter"/>
</dbReference>
<dbReference type="SUPFAM" id="SSF109709">
    <property type="entry name" value="KorB DNA-binding domain-like"/>
    <property type="match status" value="1"/>
</dbReference>
<dbReference type="InterPro" id="IPR036086">
    <property type="entry name" value="ParB/Sulfiredoxin_sf"/>
</dbReference>